<feature type="chain" id="PRO_5045660221" evidence="1">
    <location>
        <begin position="33"/>
        <end position="452"/>
    </location>
</feature>
<feature type="signal peptide" evidence="1">
    <location>
        <begin position="1"/>
        <end position="32"/>
    </location>
</feature>
<dbReference type="SUPFAM" id="SSF50998">
    <property type="entry name" value="Quinoprotein alcohol dehydrogenase-like"/>
    <property type="match status" value="1"/>
</dbReference>
<proteinExistence type="predicted"/>
<dbReference type="PANTHER" id="PTHR34512">
    <property type="entry name" value="CELL SURFACE PROTEIN"/>
    <property type="match status" value="1"/>
</dbReference>
<evidence type="ECO:0000259" key="2">
    <source>
        <dbReference type="Pfam" id="PF13360"/>
    </source>
</evidence>
<dbReference type="InterPro" id="IPR015943">
    <property type="entry name" value="WD40/YVTN_repeat-like_dom_sf"/>
</dbReference>
<sequence>MSFLINRVRRVSFVQRFAVIACLLVVPVEASAEDWSAWMGDAREGVYLDETIIEEIPGSGLPVLWRTPIAGGYAGPSVSNGKVYVFDFLKQSGEAFNDPGKRATLSGSERLICLDQETGKELWVHQYECPYSVSYPAGPRCTPTVDGDLVYSLGSEGDLRCLKAETGDLVWSRSFKDDFNAEVPIWGFASHPLIDGDLLYTMVGGDGQGIVAFDKRTGDVRWKKLDTTPGYCAPCIIEAAGKRQLLIYHPHGVDSMNPENGDSYWNVEISPAFDMSIARPMRDENLLYVSGIRTESVMLRMDENTTSVSELWRGERGTSVFCSNSTPMFVDGVVYGTDCNEGNLIAVDAKTGDRIWTTFQATRPEEKRFVKHGTAFITRIGATDRYLLFSEMGDLIMAKLTRQGYKELGRFHAVEPTSEAFGRDVVWSHPAYADQTAFIRNDKEIIAVSLKR</sequence>
<dbReference type="Proteomes" id="UP001158067">
    <property type="component" value="Unassembled WGS sequence"/>
</dbReference>
<evidence type="ECO:0000313" key="3">
    <source>
        <dbReference type="EMBL" id="SMP46293.1"/>
    </source>
</evidence>
<dbReference type="PANTHER" id="PTHR34512:SF30">
    <property type="entry name" value="OUTER MEMBRANE PROTEIN ASSEMBLY FACTOR BAMB"/>
    <property type="match status" value="1"/>
</dbReference>
<evidence type="ECO:0000256" key="1">
    <source>
        <dbReference type="SAM" id="SignalP"/>
    </source>
</evidence>
<evidence type="ECO:0000313" key="4">
    <source>
        <dbReference type="Proteomes" id="UP001158067"/>
    </source>
</evidence>
<dbReference type="InterPro" id="IPR002372">
    <property type="entry name" value="PQQ_rpt_dom"/>
</dbReference>
<comment type="caution">
    <text evidence="3">The sequence shown here is derived from an EMBL/GenBank/DDBJ whole genome shotgun (WGS) entry which is preliminary data.</text>
</comment>
<protein>
    <submittedName>
        <fullName evidence="3">PQQ-like domain-containing protein</fullName>
    </submittedName>
</protein>
<reference evidence="3 4" key="1">
    <citation type="submission" date="2017-05" db="EMBL/GenBank/DDBJ databases">
        <authorList>
            <person name="Varghese N."/>
            <person name="Submissions S."/>
        </authorList>
    </citation>
    <scope>NUCLEOTIDE SEQUENCE [LARGE SCALE GENOMIC DNA]</scope>
    <source>
        <strain evidence="3 4">DSM 25457</strain>
    </source>
</reference>
<dbReference type="InterPro" id="IPR018391">
    <property type="entry name" value="PQQ_b-propeller_rpt"/>
</dbReference>
<gene>
    <name evidence="3" type="ORF">SAMN06265222_10298</name>
</gene>
<dbReference type="EMBL" id="FXUG01000002">
    <property type="protein sequence ID" value="SMP46293.1"/>
    <property type="molecule type" value="Genomic_DNA"/>
</dbReference>
<keyword evidence="1" id="KW-0732">Signal</keyword>
<dbReference type="Gene3D" id="2.130.10.10">
    <property type="entry name" value="YVTN repeat-like/Quinoprotein amine dehydrogenase"/>
    <property type="match status" value="1"/>
</dbReference>
<dbReference type="Pfam" id="PF13360">
    <property type="entry name" value="PQQ_2"/>
    <property type="match status" value="1"/>
</dbReference>
<organism evidence="3 4">
    <name type="scientific">Neorhodopirellula lusitana</name>
    <dbReference type="NCBI Taxonomy" id="445327"/>
    <lineage>
        <taxon>Bacteria</taxon>
        <taxon>Pseudomonadati</taxon>
        <taxon>Planctomycetota</taxon>
        <taxon>Planctomycetia</taxon>
        <taxon>Pirellulales</taxon>
        <taxon>Pirellulaceae</taxon>
        <taxon>Neorhodopirellula</taxon>
    </lineage>
</organism>
<dbReference type="InterPro" id="IPR011047">
    <property type="entry name" value="Quinoprotein_ADH-like_sf"/>
</dbReference>
<keyword evidence="4" id="KW-1185">Reference proteome</keyword>
<accession>A0ABY1PTN9</accession>
<name>A0ABY1PTN9_9BACT</name>
<dbReference type="SMART" id="SM00564">
    <property type="entry name" value="PQQ"/>
    <property type="match status" value="4"/>
</dbReference>
<feature type="domain" description="Pyrrolo-quinoline quinone repeat" evidence="2">
    <location>
        <begin position="109"/>
        <end position="358"/>
    </location>
</feature>